<evidence type="ECO:0000256" key="3">
    <source>
        <dbReference type="ARBA" id="ARBA00022814"/>
    </source>
</evidence>
<keyword evidence="4 7" id="KW-0694">RNA-binding</keyword>
<keyword evidence="5 7" id="KW-0805">Transcription regulation</keyword>
<dbReference type="PROSITE" id="PS50126">
    <property type="entry name" value="S1"/>
    <property type="match status" value="1"/>
</dbReference>
<keyword evidence="6 7" id="KW-0804">Transcription</keyword>
<reference evidence="10 11" key="1">
    <citation type="submission" date="2020-03" db="EMBL/GenBank/DDBJ databases">
        <title>Genomic Encyclopedia of Type Strains, Phase IV (KMG-IV): sequencing the most valuable type-strain genomes for metagenomic binning, comparative biology and taxonomic classification.</title>
        <authorList>
            <person name="Goeker M."/>
        </authorList>
    </citation>
    <scope>NUCLEOTIDE SEQUENCE [LARGE SCALE GENOMIC DNA]</scope>
    <source>
        <strain evidence="10 11">DSM 24233</strain>
    </source>
</reference>
<dbReference type="CDD" id="cd04455">
    <property type="entry name" value="S1_NusA"/>
    <property type="match status" value="1"/>
</dbReference>
<dbReference type="PROSITE" id="PS50084">
    <property type="entry name" value="KH_TYPE_1"/>
    <property type="match status" value="1"/>
</dbReference>
<dbReference type="Pfam" id="PF26594">
    <property type="entry name" value="KH_NusA_2nd"/>
    <property type="match status" value="1"/>
</dbReference>
<dbReference type="GO" id="GO:0005829">
    <property type="term" value="C:cytosol"/>
    <property type="evidence" value="ECO:0007669"/>
    <property type="project" value="TreeGrafter"/>
</dbReference>
<dbReference type="Pfam" id="PF08529">
    <property type="entry name" value="NusA_N"/>
    <property type="match status" value="1"/>
</dbReference>
<feature type="region of interest" description="Disordered" evidence="8">
    <location>
        <begin position="412"/>
        <end position="451"/>
    </location>
</feature>
<comment type="function">
    <text evidence="7">Participates in both transcription termination and antitermination.</text>
</comment>
<dbReference type="InterPro" id="IPR013735">
    <property type="entry name" value="TF_NusA_N"/>
</dbReference>
<dbReference type="InterPro" id="IPR015946">
    <property type="entry name" value="KH_dom-like_a/b"/>
</dbReference>
<dbReference type="AlphaFoldDB" id="A0A846QF80"/>
<dbReference type="CDD" id="cd02134">
    <property type="entry name" value="KH-II_NusA_rpt1"/>
    <property type="match status" value="1"/>
</dbReference>
<dbReference type="PANTHER" id="PTHR22648:SF0">
    <property type="entry name" value="TRANSCRIPTION TERMINATION_ANTITERMINATION PROTEIN NUSA"/>
    <property type="match status" value="1"/>
</dbReference>
<proteinExistence type="inferred from homology"/>
<dbReference type="SMART" id="SM00322">
    <property type="entry name" value="KH"/>
    <property type="match status" value="2"/>
</dbReference>
<evidence type="ECO:0000313" key="11">
    <source>
        <dbReference type="Proteomes" id="UP000580856"/>
    </source>
</evidence>
<dbReference type="InterPro" id="IPR010213">
    <property type="entry name" value="TF_NusA"/>
</dbReference>
<dbReference type="SUPFAM" id="SSF50249">
    <property type="entry name" value="Nucleic acid-binding proteins"/>
    <property type="match status" value="1"/>
</dbReference>
<dbReference type="RefSeq" id="WP_167940080.1">
    <property type="nucleotide sequence ID" value="NZ_JAATJA010000001.1"/>
</dbReference>
<dbReference type="InterPro" id="IPR009019">
    <property type="entry name" value="KH_sf_prok-type"/>
</dbReference>
<dbReference type="InterPro" id="IPR036555">
    <property type="entry name" value="NusA_N_sf"/>
</dbReference>
<comment type="similarity">
    <text evidence="7">Belongs to the NusA family.</text>
</comment>
<dbReference type="NCBIfam" id="TIGR01953">
    <property type="entry name" value="NusA"/>
    <property type="match status" value="1"/>
</dbReference>
<dbReference type="InterPro" id="IPR012340">
    <property type="entry name" value="NA-bd_OB-fold"/>
</dbReference>
<dbReference type="GO" id="GO:0003700">
    <property type="term" value="F:DNA-binding transcription factor activity"/>
    <property type="evidence" value="ECO:0007669"/>
    <property type="project" value="InterPro"/>
</dbReference>
<evidence type="ECO:0000256" key="8">
    <source>
        <dbReference type="SAM" id="MobiDB-lite"/>
    </source>
</evidence>
<dbReference type="FunFam" id="2.40.50.140:FF:000058">
    <property type="entry name" value="Transcription termination/antitermination protein NusA"/>
    <property type="match status" value="1"/>
</dbReference>
<dbReference type="SUPFAM" id="SSF54814">
    <property type="entry name" value="Prokaryotic type KH domain (KH-domain type II)"/>
    <property type="match status" value="2"/>
</dbReference>
<evidence type="ECO:0000256" key="1">
    <source>
        <dbReference type="ARBA" id="ARBA00022472"/>
    </source>
</evidence>
<dbReference type="Gene3D" id="3.30.300.20">
    <property type="match status" value="2"/>
</dbReference>
<evidence type="ECO:0000256" key="4">
    <source>
        <dbReference type="ARBA" id="ARBA00022884"/>
    </source>
</evidence>
<accession>A0A846QF80</accession>
<organism evidence="10 11">
    <name type="scientific">Desulfobaculum xiamenense</name>
    <dbReference type="NCBI Taxonomy" id="995050"/>
    <lineage>
        <taxon>Bacteria</taxon>
        <taxon>Pseudomonadati</taxon>
        <taxon>Thermodesulfobacteriota</taxon>
        <taxon>Desulfovibrionia</taxon>
        <taxon>Desulfovibrionales</taxon>
        <taxon>Desulfovibrionaceae</taxon>
        <taxon>Desulfobaculum</taxon>
    </lineage>
</organism>
<comment type="subunit">
    <text evidence="7">Monomer. Binds directly to the core enzyme of the DNA-dependent RNA polymerase and to nascent RNA.</text>
</comment>
<name>A0A846QF80_9BACT</name>
<dbReference type="EMBL" id="JAATJA010000001">
    <property type="protein sequence ID" value="NJB66988.1"/>
    <property type="molecule type" value="Genomic_DNA"/>
</dbReference>
<dbReference type="Gene3D" id="2.40.50.140">
    <property type="entry name" value="Nucleic acid-binding proteins"/>
    <property type="match status" value="1"/>
</dbReference>
<feature type="domain" description="S1 motif" evidence="9">
    <location>
        <begin position="135"/>
        <end position="199"/>
    </location>
</feature>
<dbReference type="InterPro" id="IPR030842">
    <property type="entry name" value="TF_NusA_bacterial"/>
</dbReference>
<comment type="subcellular location">
    <subcellularLocation>
        <location evidence="7">Cytoplasm</location>
    </subcellularLocation>
</comment>
<dbReference type="PANTHER" id="PTHR22648">
    <property type="entry name" value="TRANSCRIPTION TERMINATION FACTOR NUSA"/>
    <property type="match status" value="1"/>
</dbReference>
<evidence type="ECO:0000259" key="9">
    <source>
        <dbReference type="PROSITE" id="PS50126"/>
    </source>
</evidence>
<dbReference type="InterPro" id="IPR025249">
    <property type="entry name" value="TF_NusA_KH_1st"/>
</dbReference>
<dbReference type="HAMAP" id="MF_00945_B">
    <property type="entry name" value="NusA_B"/>
    <property type="match status" value="1"/>
</dbReference>
<keyword evidence="1 7" id="KW-0806">Transcription termination</keyword>
<dbReference type="FunFam" id="3.30.300.20:FF:000005">
    <property type="entry name" value="Transcription termination/antitermination protein NusA"/>
    <property type="match status" value="1"/>
</dbReference>
<dbReference type="Pfam" id="PF00575">
    <property type="entry name" value="S1"/>
    <property type="match status" value="1"/>
</dbReference>
<dbReference type="InterPro" id="IPR003029">
    <property type="entry name" value="S1_domain"/>
</dbReference>
<dbReference type="FunFam" id="3.30.1480.10:FF:000002">
    <property type="entry name" value="Transcription termination/antitermination protein NusA"/>
    <property type="match status" value="1"/>
</dbReference>
<dbReference type="Proteomes" id="UP000580856">
    <property type="component" value="Unassembled WGS sequence"/>
</dbReference>
<evidence type="ECO:0000256" key="7">
    <source>
        <dbReference type="HAMAP-Rule" id="MF_00945"/>
    </source>
</evidence>
<evidence type="ECO:0000313" key="10">
    <source>
        <dbReference type="EMBL" id="NJB66988.1"/>
    </source>
</evidence>
<keyword evidence="3 7" id="KW-0889">Transcription antitermination</keyword>
<dbReference type="GO" id="GO:0006353">
    <property type="term" value="P:DNA-templated transcription termination"/>
    <property type="evidence" value="ECO:0007669"/>
    <property type="project" value="UniProtKB-UniRule"/>
</dbReference>
<evidence type="ECO:0000256" key="6">
    <source>
        <dbReference type="ARBA" id="ARBA00023163"/>
    </source>
</evidence>
<dbReference type="CDD" id="cd22529">
    <property type="entry name" value="KH-II_NusA_rpt2"/>
    <property type="match status" value="1"/>
</dbReference>
<keyword evidence="11" id="KW-1185">Reference proteome</keyword>
<comment type="caution">
    <text evidence="10">The sequence shown here is derived from an EMBL/GenBank/DDBJ whole genome shotgun (WGS) entry which is preliminary data.</text>
</comment>
<feature type="compositionally biased region" description="Acidic residues" evidence="8">
    <location>
        <begin position="413"/>
        <end position="451"/>
    </location>
</feature>
<sequence>MSMELKKAIEQISKDKGIDRDMLVDTLEEAVRSSVIRKYGDDIDVEVSFNEETGEIEVYQFKAVVEEVDDEATEINLEDAREHDPGAQIDDELGFRLKVEDLGRIAAQSAKQVIIQRMRDAEQEIIYEEYKDRIGEIISGIVQRRDKAGWIINLGRTEALLPKEHQIPRERYKRGDRVQAYLVDVRREGRGPQVIVSRSHNEYMIALFKREVPEVGDGTVRILGVARDAGSRAKVAVQSSDRDVDPVGACVGIRGSRIQNIVQELRGERIDIVVWSPDVATYAVNALSPAVISRITVDEEDNMLEVVVPDDQLTLAIGRKGQNVKLAAKLLGWKIDIFTESRYGDLHAELQHLEQIASVAEIPVEEFLAAGFDSVEKLDEADDEDLMAIGVLTETQIDDIRSAINLLRSFRTEEEEGEGFDDEDEDEIADMSEVYSAEDDETDEEEAPRGE</sequence>
<evidence type="ECO:0000256" key="5">
    <source>
        <dbReference type="ARBA" id="ARBA00023015"/>
    </source>
</evidence>
<dbReference type="InterPro" id="IPR058582">
    <property type="entry name" value="KH_NusA_2nd"/>
</dbReference>
<dbReference type="Pfam" id="PF13184">
    <property type="entry name" value="KH_NusA_1st"/>
    <property type="match status" value="1"/>
</dbReference>
<dbReference type="GO" id="GO:0003723">
    <property type="term" value="F:RNA binding"/>
    <property type="evidence" value="ECO:0007669"/>
    <property type="project" value="UniProtKB-UniRule"/>
</dbReference>
<dbReference type="Gene3D" id="3.30.1480.10">
    <property type="entry name" value="NusA, N-terminal domain"/>
    <property type="match status" value="1"/>
</dbReference>
<protein>
    <recommendedName>
        <fullName evidence="7">Transcription termination/antitermination protein NusA</fullName>
    </recommendedName>
</protein>
<dbReference type="GO" id="GO:0031564">
    <property type="term" value="P:transcription antitermination"/>
    <property type="evidence" value="ECO:0007669"/>
    <property type="project" value="UniProtKB-UniRule"/>
</dbReference>
<gene>
    <name evidence="7" type="primary">nusA</name>
    <name evidence="10" type="ORF">GGQ74_000628</name>
</gene>
<keyword evidence="2 7" id="KW-0963">Cytoplasm</keyword>
<dbReference type="SUPFAM" id="SSF69705">
    <property type="entry name" value="Transcription factor NusA, N-terminal domain"/>
    <property type="match status" value="1"/>
</dbReference>
<dbReference type="SMART" id="SM00316">
    <property type="entry name" value="S1"/>
    <property type="match status" value="1"/>
</dbReference>
<dbReference type="InterPro" id="IPR004087">
    <property type="entry name" value="KH_dom"/>
</dbReference>
<evidence type="ECO:0000256" key="2">
    <source>
        <dbReference type="ARBA" id="ARBA00022490"/>
    </source>
</evidence>
<dbReference type="FunFam" id="3.30.300.20:FF:000002">
    <property type="entry name" value="Transcription termination/antitermination protein NusA"/>
    <property type="match status" value="1"/>
</dbReference>